<dbReference type="Proteomes" id="UP000321301">
    <property type="component" value="Unassembled WGS sequence"/>
</dbReference>
<organism evidence="4 5">
    <name type="scientific">Cyclobacterium qasimii</name>
    <dbReference type="NCBI Taxonomy" id="1350429"/>
    <lineage>
        <taxon>Bacteria</taxon>
        <taxon>Pseudomonadati</taxon>
        <taxon>Bacteroidota</taxon>
        <taxon>Cytophagia</taxon>
        <taxon>Cytophagales</taxon>
        <taxon>Cyclobacteriaceae</taxon>
        <taxon>Cyclobacterium</taxon>
    </lineage>
</organism>
<feature type="domain" description="Nudix hydrolase" evidence="3">
    <location>
        <begin position="17"/>
        <end position="150"/>
    </location>
</feature>
<evidence type="ECO:0000313" key="4">
    <source>
        <dbReference type="EMBL" id="GEO23347.1"/>
    </source>
</evidence>
<dbReference type="EMBL" id="BJYV01000022">
    <property type="protein sequence ID" value="GEO23347.1"/>
    <property type="molecule type" value="Genomic_DNA"/>
</dbReference>
<dbReference type="Pfam" id="PF00293">
    <property type="entry name" value="NUDIX"/>
    <property type="match status" value="1"/>
</dbReference>
<dbReference type="AlphaFoldDB" id="A0A512CGL6"/>
<dbReference type="PANTHER" id="PTHR43046">
    <property type="entry name" value="GDP-MANNOSE MANNOSYL HYDROLASE"/>
    <property type="match status" value="1"/>
</dbReference>
<name>A0A512CGL6_9BACT</name>
<dbReference type="SUPFAM" id="SSF55811">
    <property type="entry name" value="Nudix"/>
    <property type="match status" value="1"/>
</dbReference>
<evidence type="ECO:0000256" key="1">
    <source>
        <dbReference type="ARBA" id="ARBA00001946"/>
    </source>
</evidence>
<proteinExistence type="predicted"/>
<accession>A0A512CGL6</accession>
<dbReference type="InterPro" id="IPR015797">
    <property type="entry name" value="NUDIX_hydrolase-like_dom_sf"/>
</dbReference>
<reference evidence="4 5" key="1">
    <citation type="submission" date="2019-07" db="EMBL/GenBank/DDBJ databases">
        <title>Whole genome shotgun sequence of Cyclobacterium qasimii NBRC 106168.</title>
        <authorList>
            <person name="Hosoyama A."/>
            <person name="Uohara A."/>
            <person name="Ohji S."/>
            <person name="Ichikawa N."/>
        </authorList>
    </citation>
    <scope>NUCLEOTIDE SEQUENCE [LARGE SCALE GENOMIC DNA]</scope>
    <source>
        <strain evidence="4 5">NBRC 106168</strain>
    </source>
</reference>
<evidence type="ECO:0000313" key="5">
    <source>
        <dbReference type="Proteomes" id="UP000321301"/>
    </source>
</evidence>
<dbReference type="PROSITE" id="PS51462">
    <property type="entry name" value="NUDIX"/>
    <property type="match status" value="1"/>
</dbReference>
<protein>
    <recommendedName>
        <fullName evidence="3">Nudix hydrolase domain-containing protein</fullName>
    </recommendedName>
</protein>
<evidence type="ECO:0000259" key="3">
    <source>
        <dbReference type="PROSITE" id="PS51462"/>
    </source>
</evidence>
<gene>
    <name evidence="4" type="ORF">CQA01_38810</name>
</gene>
<keyword evidence="2" id="KW-0378">Hydrolase</keyword>
<evidence type="ECO:0000256" key="2">
    <source>
        <dbReference type="ARBA" id="ARBA00022801"/>
    </source>
</evidence>
<dbReference type="Gene3D" id="3.90.79.10">
    <property type="entry name" value="Nucleoside Triphosphate Pyrophosphohydrolase"/>
    <property type="match status" value="1"/>
</dbReference>
<dbReference type="CDD" id="cd18880">
    <property type="entry name" value="NUDIX_ADPRase"/>
    <property type="match status" value="1"/>
</dbReference>
<comment type="caution">
    <text evidence="4">The sequence shown here is derived from an EMBL/GenBank/DDBJ whole genome shotgun (WGS) entry which is preliminary data.</text>
</comment>
<sequence>MKKPNIKKDIIDNFGNRLRTRVNGLLIQDNKLLMIKHQMGNDHWFWNVPGGGMQFGQDAKENLQREFMEETGLGIDVGDYLFVHEFLEPPLHAIELFFEVSQTNGKLEVGIDPELDTNNQVIEEVKFLSIEEIKKIPSHQKHALFGRINSLKDVRIWKGYFNFGNKCIK</sequence>
<dbReference type="InterPro" id="IPR000086">
    <property type="entry name" value="NUDIX_hydrolase_dom"/>
</dbReference>
<dbReference type="GO" id="GO:0016787">
    <property type="term" value="F:hydrolase activity"/>
    <property type="evidence" value="ECO:0007669"/>
    <property type="project" value="UniProtKB-KW"/>
</dbReference>
<comment type="cofactor">
    <cofactor evidence="1">
        <name>Mg(2+)</name>
        <dbReference type="ChEBI" id="CHEBI:18420"/>
    </cofactor>
</comment>
<dbReference type="RefSeq" id="WP_040417034.1">
    <property type="nucleotide sequence ID" value="NZ_BJYV01000022.1"/>
</dbReference>
<keyword evidence="5" id="KW-1185">Reference proteome</keyword>
<dbReference type="PANTHER" id="PTHR43046:SF14">
    <property type="entry name" value="MUTT_NUDIX FAMILY PROTEIN"/>
    <property type="match status" value="1"/>
</dbReference>